<gene>
    <name evidence="2" type="ORF">ACRB68_23800</name>
</gene>
<reference evidence="2 3" key="1">
    <citation type="submission" date="2019-10" db="EMBL/GenBank/DDBJ databases">
        <title>Actinomadura rubteroloni sp. nov. and Actinomadura macrotermitis sp. nov., isolated from the gut of fungus growing-termite Macrotermes natalensis.</title>
        <authorList>
            <person name="Benndorf R."/>
            <person name="Martin K."/>
            <person name="Kuefner M."/>
            <person name="De Beer W."/>
            <person name="Kaster A.-K."/>
            <person name="Vollmers J."/>
            <person name="Poulsen M."/>
            <person name="Beemelmanns C."/>
        </authorList>
    </citation>
    <scope>NUCLEOTIDE SEQUENCE [LARGE SCALE GENOMIC DNA]</scope>
    <source>
        <strain evidence="2 3">RB68</strain>
    </source>
</reference>
<evidence type="ECO:0000256" key="1">
    <source>
        <dbReference type="SAM" id="MobiDB-lite"/>
    </source>
</evidence>
<organism evidence="2 3">
    <name type="scientific">Actinomadura macrotermitis</name>
    <dbReference type="NCBI Taxonomy" id="2585200"/>
    <lineage>
        <taxon>Bacteria</taxon>
        <taxon>Bacillati</taxon>
        <taxon>Actinomycetota</taxon>
        <taxon>Actinomycetes</taxon>
        <taxon>Streptosporangiales</taxon>
        <taxon>Thermomonosporaceae</taxon>
        <taxon>Actinomadura</taxon>
    </lineage>
</organism>
<name>A0A7K0BT51_9ACTN</name>
<feature type="compositionally biased region" description="Basic residues" evidence="1">
    <location>
        <begin position="211"/>
        <end position="229"/>
    </location>
</feature>
<protein>
    <submittedName>
        <fullName evidence="2">Uncharacterized protein</fullName>
    </submittedName>
</protein>
<dbReference type="EMBL" id="WEGH01000002">
    <property type="protein sequence ID" value="MQY04327.1"/>
    <property type="molecule type" value="Genomic_DNA"/>
</dbReference>
<keyword evidence="3" id="KW-1185">Reference proteome</keyword>
<evidence type="ECO:0000313" key="2">
    <source>
        <dbReference type="EMBL" id="MQY04327.1"/>
    </source>
</evidence>
<sequence length="250" mass="27868">METTRSRSRHLNHRHRHPLNHLSARFFASDPCCAMKLNGAASWQALPGEADCFQRQARSASLPEPAVHCFIEFVLFSSTIGSVPRCIRRHGLGHQRRSNARSRPPGGLNWRSWRPSRVGNGRPVRRSSTNGRASPHTRWQRPSTGNALAHSDRPRSSLAGYTPTPTASPPGRPGRCGQSCRGLARGRPDRQPAHHRRDPVGASPGLLPAHERRRRRARDSPARRRHRPCRSAVPRCTDIVTFDNATSTST</sequence>
<dbReference type="AlphaFoldDB" id="A0A7K0BT51"/>
<accession>A0A7K0BT51</accession>
<feature type="region of interest" description="Disordered" evidence="1">
    <location>
        <begin position="92"/>
        <end position="231"/>
    </location>
</feature>
<proteinExistence type="predicted"/>
<evidence type="ECO:0000313" key="3">
    <source>
        <dbReference type="Proteomes" id="UP000487268"/>
    </source>
</evidence>
<dbReference type="Proteomes" id="UP000487268">
    <property type="component" value="Unassembled WGS sequence"/>
</dbReference>
<comment type="caution">
    <text evidence="2">The sequence shown here is derived from an EMBL/GenBank/DDBJ whole genome shotgun (WGS) entry which is preliminary data.</text>
</comment>